<dbReference type="WBParaSite" id="GPUH_0002575401-mRNA-1">
    <property type="protein sequence ID" value="GPUH_0002575401-mRNA-1"/>
    <property type="gene ID" value="GPUH_0002575401"/>
</dbReference>
<feature type="region of interest" description="Disordered" evidence="1">
    <location>
        <begin position="1"/>
        <end position="32"/>
    </location>
</feature>
<dbReference type="Pfam" id="PF15275">
    <property type="entry name" value="PEHE"/>
    <property type="match status" value="1"/>
</dbReference>
<feature type="region of interest" description="Disordered" evidence="1">
    <location>
        <begin position="68"/>
        <end position="94"/>
    </location>
</feature>
<gene>
    <name evidence="3" type="ORF">GPUH_LOCUS25725</name>
</gene>
<evidence type="ECO:0000256" key="1">
    <source>
        <dbReference type="SAM" id="MobiDB-lite"/>
    </source>
</evidence>
<feature type="domain" description="PEHE" evidence="2">
    <location>
        <begin position="35"/>
        <end position="94"/>
    </location>
</feature>
<dbReference type="PROSITE" id="PS52052">
    <property type="entry name" value="PEHE"/>
    <property type="match status" value="1"/>
</dbReference>
<organism evidence="5">
    <name type="scientific">Gongylonema pulchrum</name>
    <dbReference type="NCBI Taxonomy" id="637853"/>
    <lineage>
        <taxon>Eukaryota</taxon>
        <taxon>Metazoa</taxon>
        <taxon>Ecdysozoa</taxon>
        <taxon>Nematoda</taxon>
        <taxon>Chromadorea</taxon>
        <taxon>Rhabditida</taxon>
        <taxon>Spirurina</taxon>
        <taxon>Spiruromorpha</taxon>
        <taxon>Spiruroidea</taxon>
        <taxon>Gongylonematidae</taxon>
        <taxon>Gongylonema</taxon>
    </lineage>
</organism>
<dbReference type="EMBL" id="UYRT01106550">
    <property type="protein sequence ID" value="VDN44579.1"/>
    <property type="molecule type" value="Genomic_DNA"/>
</dbReference>
<protein>
    <submittedName>
        <fullName evidence="5">PEHE domain-containing protein</fullName>
    </submittedName>
</protein>
<reference evidence="5" key="1">
    <citation type="submission" date="2016-06" db="UniProtKB">
        <authorList>
            <consortium name="WormBaseParasite"/>
        </authorList>
    </citation>
    <scope>IDENTIFICATION</scope>
</reference>
<evidence type="ECO:0000313" key="3">
    <source>
        <dbReference type="EMBL" id="VDN44579.1"/>
    </source>
</evidence>
<evidence type="ECO:0000259" key="2">
    <source>
        <dbReference type="PROSITE" id="PS52052"/>
    </source>
</evidence>
<dbReference type="InterPro" id="IPR029332">
    <property type="entry name" value="PEHE_dom"/>
</dbReference>
<reference evidence="3 4" key="2">
    <citation type="submission" date="2018-11" db="EMBL/GenBank/DDBJ databases">
        <authorList>
            <consortium name="Pathogen Informatics"/>
        </authorList>
    </citation>
    <scope>NUCLEOTIDE SEQUENCE [LARGE SCALE GENOMIC DNA]</scope>
</reference>
<dbReference type="Proteomes" id="UP000271098">
    <property type="component" value="Unassembled WGS sequence"/>
</dbReference>
<accession>A0A183EXN3</accession>
<dbReference type="AlphaFoldDB" id="A0A183EXN3"/>
<proteinExistence type="predicted"/>
<keyword evidence="4" id="KW-1185">Reference proteome</keyword>
<evidence type="ECO:0000313" key="5">
    <source>
        <dbReference type="WBParaSite" id="GPUH_0002575401-mRNA-1"/>
    </source>
</evidence>
<evidence type="ECO:0000313" key="4">
    <source>
        <dbReference type="Proteomes" id="UP000271098"/>
    </source>
</evidence>
<dbReference type="OrthoDB" id="5822988at2759"/>
<name>A0A183EXN3_9BILA</name>
<dbReference type="Gene3D" id="6.10.250.3170">
    <property type="match status" value="1"/>
</dbReference>
<feature type="compositionally biased region" description="Basic and acidic residues" evidence="1">
    <location>
        <begin position="68"/>
        <end position="79"/>
    </location>
</feature>
<dbReference type="GO" id="GO:1902562">
    <property type="term" value="C:H4 histone acetyltransferase complex"/>
    <property type="evidence" value="ECO:0007669"/>
    <property type="project" value="UniProtKB-ARBA"/>
</dbReference>
<sequence>MPKRKDKPSTSGDTPFQAKGYDELVGKKPKKAKERFETPGFRVVKELTPLRIDPSLLEEDLSEEAYLKRHEKYERQEKAIKKRDRQRQREEEYR</sequence>